<feature type="compositionally biased region" description="Pro residues" evidence="1">
    <location>
        <begin position="12"/>
        <end position="34"/>
    </location>
</feature>
<evidence type="ECO:0000313" key="5">
    <source>
        <dbReference type="Proteomes" id="UP000276215"/>
    </source>
</evidence>
<evidence type="ECO:0000256" key="2">
    <source>
        <dbReference type="SAM" id="Phobius"/>
    </source>
</evidence>
<keyword evidence="2" id="KW-1133">Transmembrane helix</keyword>
<dbReference type="PANTHER" id="PTHR35395">
    <property type="entry name" value="DUF6536 DOMAIN-CONTAINING PROTEIN"/>
    <property type="match status" value="1"/>
</dbReference>
<dbReference type="Proteomes" id="UP000276215">
    <property type="component" value="Unassembled WGS sequence"/>
</dbReference>
<accession>A0A3N4JB65</accession>
<name>A0A3N4JB65_9PEZI</name>
<keyword evidence="2" id="KW-0472">Membrane</keyword>
<sequence>MQPTTPLVPISPSSPPPPPLPEPPIYTNPPPAYEPPLACSRRLAPLPPTPSEEEAGYFTDEDEDDTARGYRDSESEDEGDHERGLLDTALVRRGAAAPPRARILTGWCAGNLFFGLFGTQLVLAYLGTLVLPSEEQVHVGSVGKLFHGDCGYVDNIDAARRALLAVVSVGMLTAVSYTAQIICAPTRNEVDKLHAAHEYADIGLLSRRNLRNLSLRRKTHVAMDYTAAVVTESFLHSDPGFDNVRHSYDPWPAQTQHSISSPMVMTSDVYRIFSERKGVWEVLSPDQCISAYVDDYRTKYRHLLAVTRDQDASGGSGGMLELGVMKQWQFESGNIWMCRVTERERPYYAEDWGCNPRRLSGSDWRLGRREYKVDHCLAERLPADREPQCKIGAHRPIFLVASAGVMLLAAIIWETLFLSVAKESRMGPLLLTPGDAIESFLETQDETTEGMSTFSKLDFEYWDSLPAPSSPRVWLHDDEPWRAYAAVSRMTWTTYDLLIVFAFIGTIVPWAVLMINHDTNLADMSVRNMFRMGLGQTNPISLLDKSPPFIFGTFIAAAGLVLWSICFLLLQNILASISLTAEVSAYAFSRKGLRCSRYVRGQVCSGVYLSISPRIATKVFFLATATAYILSSSLFNVNITYLNTELVVKEWNGRGTLYTIGWSSPAFILMYIFTPLLLAVPYLFGKKWLRWGAPPCMGGCSASISAACHAGTGAGDKGVKWGVCERRGAGEVRRCGFSGGRVKRVSKRVNGGCQTSMEVTAYA</sequence>
<feature type="transmembrane region" description="Helical" evidence="2">
    <location>
        <begin position="662"/>
        <end position="684"/>
    </location>
</feature>
<protein>
    <recommendedName>
        <fullName evidence="3">DUF6536 domain-containing protein</fullName>
    </recommendedName>
</protein>
<dbReference type="PANTHER" id="PTHR35395:SF1">
    <property type="entry name" value="DUF6536 DOMAIN-CONTAINING PROTEIN"/>
    <property type="match status" value="1"/>
</dbReference>
<dbReference type="Pfam" id="PF20163">
    <property type="entry name" value="DUF6536"/>
    <property type="match status" value="1"/>
</dbReference>
<evidence type="ECO:0000259" key="3">
    <source>
        <dbReference type="Pfam" id="PF20163"/>
    </source>
</evidence>
<dbReference type="OrthoDB" id="5429634at2759"/>
<reference evidence="4 5" key="1">
    <citation type="journal article" date="2018" name="Nat. Ecol. Evol.">
        <title>Pezizomycetes genomes reveal the molecular basis of ectomycorrhizal truffle lifestyle.</title>
        <authorList>
            <person name="Murat C."/>
            <person name="Payen T."/>
            <person name="Noel B."/>
            <person name="Kuo A."/>
            <person name="Morin E."/>
            <person name="Chen J."/>
            <person name="Kohler A."/>
            <person name="Krizsan K."/>
            <person name="Balestrini R."/>
            <person name="Da Silva C."/>
            <person name="Montanini B."/>
            <person name="Hainaut M."/>
            <person name="Levati E."/>
            <person name="Barry K.W."/>
            <person name="Belfiori B."/>
            <person name="Cichocki N."/>
            <person name="Clum A."/>
            <person name="Dockter R.B."/>
            <person name="Fauchery L."/>
            <person name="Guy J."/>
            <person name="Iotti M."/>
            <person name="Le Tacon F."/>
            <person name="Lindquist E.A."/>
            <person name="Lipzen A."/>
            <person name="Malagnac F."/>
            <person name="Mello A."/>
            <person name="Molinier V."/>
            <person name="Miyauchi S."/>
            <person name="Poulain J."/>
            <person name="Riccioni C."/>
            <person name="Rubini A."/>
            <person name="Sitrit Y."/>
            <person name="Splivallo R."/>
            <person name="Traeger S."/>
            <person name="Wang M."/>
            <person name="Zifcakova L."/>
            <person name="Wipf D."/>
            <person name="Zambonelli A."/>
            <person name="Paolocci F."/>
            <person name="Nowrousian M."/>
            <person name="Ottonello S."/>
            <person name="Baldrian P."/>
            <person name="Spatafora J.W."/>
            <person name="Henrissat B."/>
            <person name="Nagy L.G."/>
            <person name="Aury J.M."/>
            <person name="Wincker P."/>
            <person name="Grigoriev I.V."/>
            <person name="Bonfante P."/>
            <person name="Martin F.M."/>
        </authorList>
    </citation>
    <scope>NUCLEOTIDE SEQUENCE [LARGE SCALE GENOMIC DNA]</scope>
    <source>
        <strain evidence="4 5">120613-1</strain>
    </source>
</reference>
<gene>
    <name evidence="4" type="ORF">L873DRAFT_1845965</name>
</gene>
<feature type="transmembrane region" description="Helical" evidence="2">
    <location>
        <begin position="549"/>
        <end position="570"/>
    </location>
</feature>
<dbReference type="EMBL" id="ML120425">
    <property type="protein sequence ID" value="RPA95523.1"/>
    <property type="molecule type" value="Genomic_DNA"/>
</dbReference>
<feature type="domain" description="DUF6536" evidence="3">
    <location>
        <begin position="120"/>
        <end position="223"/>
    </location>
</feature>
<proteinExistence type="predicted"/>
<evidence type="ECO:0000256" key="1">
    <source>
        <dbReference type="SAM" id="MobiDB-lite"/>
    </source>
</evidence>
<feature type="transmembrane region" description="Helical" evidence="2">
    <location>
        <begin position="397"/>
        <end position="421"/>
    </location>
</feature>
<dbReference type="InterPro" id="IPR046623">
    <property type="entry name" value="DUF6536"/>
</dbReference>
<organism evidence="4 5">
    <name type="scientific">Choiromyces venosus 120613-1</name>
    <dbReference type="NCBI Taxonomy" id="1336337"/>
    <lineage>
        <taxon>Eukaryota</taxon>
        <taxon>Fungi</taxon>
        <taxon>Dikarya</taxon>
        <taxon>Ascomycota</taxon>
        <taxon>Pezizomycotina</taxon>
        <taxon>Pezizomycetes</taxon>
        <taxon>Pezizales</taxon>
        <taxon>Tuberaceae</taxon>
        <taxon>Choiromyces</taxon>
    </lineage>
</organism>
<dbReference type="AlphaFoldDB" id="A0A3N4JB65"/>
<keyword evidence="5" id="KW-1185">Reference proteome</keyword>
<feature type="transmembrane region" description="Helical" evidence="2">
    <location>
        <begin position="497"/>
        <end position="515"/>
    </location>
</feature>
<feature type="transmembrane region" description="Helical" evidence="2">
    <location>
        <begin position="619"/>
        <end position="642"/>
    </location>
</feature>
<feature type="compositionally biased region" description="Acidic residues" evidence="1">
    <location>
        <begin position="51"/>
        <end position="65"/>
    </location>
</feature>
<evidence type="ECO:0000313" key="4">
    <source>
        <dbReference type="EMBL" id="RPA95523.1"/>
    </source>
</evidence>
<keyword evidence="2" id="KW-0812">Transmembrane</keyword>
<feature type="compositionally biased region" description="Low complexity" evidence="1">
    <location>
        <begin position="1"/>
        <end position="11"/>
    </location>
</feature>
<feature type="region of interest" description="Disordered" evidence="1">
    <location>
        <begin position="1"/>
        <end position="85"/>
    </location>
</feature>
<dbReference type="STRING" id="1336337.A0A3N4JB65"/>